<evidence type="ECO:0000256" key="5">
    <source>
        <dbReference type="ARBA" id="ARBA00022448"/>
    </source>
</evidence>
<gene>
    <name evidence="32" type="ORF">DGAL_LOCUS13957</name>
</gene>
<dbReference type="InterPro" id="IPR019594">
    <property type="entry name" value="Glu/Gly-bd"/>
</dbReference>
<dbReference type="FunFam" id="3.40.50.2300:FF:000025">
    <property type="entry name" value="glutamate receptor ionotropic, NMDA 1 isoform X1"/>
    <property type="match status" value="1"/>
</dbReference>
<feature type="chain" id="PRO_5035231889" description="Glutamate [NMDA] receptor subunit 1" evidence="29">
    <location>
        <begin position="21"/>
        <end position="1000"/>
    </location>
</feature>
<dbReference type="Pfam" id="PF00060">
    <property type="entry name" value="Lig_chan"/>
    <property type="match status" value="1"/>
</dbReference>
<evidence type="ECO:0000256" key="10">
    <source>
        <dbReference type="ARBA" id="ARBA00022837"/>
    </source>
</evidence>
<dbReference type="SMART" id="SM00079">
    <property type="entry name" value="PBPe"/>
    <property type="match status" value="1"/>
</dbReference>
<comment type="function">
    <text evidence="22">NMDA receptor subtype of glutamate-gated ion channels with high calcium permeability and voltage-dependent sensitivity to magnesium. Mediated by glycine. This protein plays a key role in synaptic plasticity, synaptogenesis, excitotoxicity, memory acquisition and learning. It mediates neuronal functions in glutamate neurotransmission. Is involved in the cell surface targeting of NMDA receptors. Plays a role in associative learning and in long-term memory consolidation.</text>
</comment>
<feature type="disulfide bond" evidence="27">
    <location>
        <begin position="750"/>
        <end position="807"/>
    </location>
</feature>
<name>A0A8J2RVU6_9CRUS</name>
<keyword evidence="21" id="KW-0407">Ion channel</keyword>
<dbReference type="GO" id="GO:0015276">
    <property type="term" value="F:ligand-gated monoatomic ion channel activity"/>
    <property type="evidence" value="ECO:0007669"/>
    <property type="project" value="InterPro"/>
</dbReference>
<evidence type="ECO:0000256" key="7">
    <source>
        <dbReference type="ARBA" id="ARBA00022553"/>
    </source>
</evidence>
<feature type="domain" description="Ionotropic glutamate receptor C-terminal" evidence="30">
    <location>
        <begin position="437"/>
        <end position="801"/>
    </location>
</feature>
<dbReference type="InterPro" id="IPR028082">
    <property type="entry name" value="Peripla_BP_I"/>
</dbReference>
<feature type="transmembrane region" description="Helical" evidence="28">
    <location>
        <begin position="822"/>
        <end position="846"/>
    </location>
</feature>
<evidence type="ECO:0000256" key="17">
    <source>
        <dbReference type="ARBA" id="ARBA00023170"/>
    </source>
</evidence>
<evidence type="ECO:0000256" key="3">
    <source>
        <dbReference type="ARBA" id="ARBA00011106"/>
    </source>
</evidence>
<evidence type="ECO:0000256" key="28">
    <source>
        <dbReference type="SAM" id="Phobius"/>
    </source>
</evidence>
<dbReference type="GO" id="GO:0045211">
    <property type="term" value="C:postsynaptic membrane"/>
    <property type="evidence" value="ECO:0007669"/>
    <property type="project" value="UniProtKB-SubCell"/>
</dbReference>
<feature type="binding site" evidence="25">
    <location>
        <position position="523"/>
    </location>
    <ligand>
        <name>L-glutamate</name>
        <dbReference type="ChEBI" id="CHEBI:29985"/>
    </ligand>
</feature>
<evidence type="ECO:0000256" key="22">
    <source>
        <dbReference type="ARBA" id="ARBA00024675"/>
    </source>
</evidence>
<dbReference type="EMBL" id="CAKKLH010000303">
    <property type="protein sequence ID" value="CAH0110391.1"/>
    <property type="molecule type" value="Genomic_DNA"/>
</dbReference>
<dbReference type="InterPro" id="IPR049872">
    <property type="entry name" value="NMDA1-like_ligand-bd"/>
</dbReference>
<protein>
    <recommendedName>
        <fullName evidence="4">Glutamate [NMDA] receptor subunit 1</fullName>
    </recommendedName>
</protein>
<feature type="domain" description="Ionotropic glutamate receptor L-glutamate and glycine-binding" evidence="31">
    <location>
        <begin position="443"/>
        <end position="512"/>
    </location>
</feature>
<dbReference type="FunFam" id="3.40.190.10:FF:000177">
    <property type="entry name" value="Glutamate [NMDA] receptor subunit 1"/>
    <property type="match status" value="1"/>
</dbReference>
<evidence type="ECO:0000256" key="8">
    <source>
        <dbReference type="ARBA" id="ARBA00022692"/>
    </source>
</evidence>
<dbReference type="InterPro" id="IPR049873">
    <property type="entry name" value="NMDA1-like_N"/>
</dbReference>
<comment type="subunit">
    <text evidence="3">Forms a heteromeric NMDA channel with Nmdar2.</text>
</comment>
<reference evidence="32" key="1">
    <citation type="submission" date="2021-11" db="EMBL/GenBank/DDBJ databases">
        <authorList>
            <person name="Schell T."/>
        </authorList>
    </citation>
    <scope>NUCLEOTIDE SEQUENCE</scope>
    <source>
        <strain evidence="32">M5</strain>
    </source>
</reference>
<keyword evidence="8 28" id="KW-0812">Transmembrane</keyword>
<keyword evidence="11" id="KW-0460">Magnesium</keyword>
<evidence type="ECO:0000256" key="20">
    <source>
        <dbReference type="ARBA" id="ARBA00023286"/>
    </source>
</evidence>
<dbReference type="PRINTS" id="PR00177">
    <property type="entry name" value="NMDARECEPTOR"/>
</dbReference>
<evidence type="ECO:0000313" key="32">
    <source>
        <dbReference type="EMBL" id="CAH0110391.1"/>
    </source>
</evidence>
<keyword evidence="5" id="KW-0813">Transport</keyword>
<dbReference type="FunFam" id="3.40.50.2300:FF:000266">
    <property type="entry name" value="Glutamate [NMDA] receptor subunit 1"/>
    <property type="match status" value="1"/>
</dbReference>
<keyword evidence="7" id="KW-0597">Phosphoprotein</keyword>
<keyword evidence="16 27" id="KW-1015">Disulfide bond</keyword>
<feature type="site" description="Interaction with the cone snail toxin Con-ikot-ikot" evidence="26">
    <location>
        <position position="700"/>
    </location>
</feature>
<dbReference type="GO" id="GO:0038023">
    <property type="term" value="F:signaling receptor activity"/>
    <property type="evidence" value="ECO:0007669"/>
    <property type="project" value="InterPro"/>
</dbReference>
<evidence type="ECO:0000256" key="27">
    <source>
        <dbReference type="PIRSR" id="PIRSR601508-3"/>
    </source>
</evidence>
<evidence type="ECO:0000256" key="13">
    <source>
        <dbReference type="ARBA" id="ARBA00023018"/>
    </source>
</evidence>
<feature type="transmembrane region" description="Helical" evidence="28">
    <location>
        <begin position="637"/>
        <end position="663"/>
    </location>
</feature>
<keyword evidence="17" id="KW-0675">Receptor</keyword>
<keyword evidence="20" id="KW-1071">Ligand-gated ion channel</keyword>
<proteinExistence type="inferred from homology"/>
<evidence type="ECO:0000256" key="6">
    <source>
        <dbReference type="ARBA" id="ARBA00022475"/>
    </source>
</evidence>
<dbReference type="Pfam" id="PF01094">
    <property type="entry name" value="ANF_receptor"/>
    <property type="match status" value="2"/>
</dbReference>
<evidence type="ECO:0000256" key="26">
    <source>
        <dbReference type="PIRSR" id="PIRSR601508-2"/>
    </source>
</evidence>
<evidence type="ECO:0000256" key="25">
    <source>
        <dbReference type="PIRSR" id="PIRSR601508-1"/>
    </source>
</evidence>
<dbReference type="CDD" id="cd06379">
    <property type="entry name" value="PBP1_iGluR_NMDA_NR1"/>
    <property type="match status" value="1"/>
</dbReference>
<dbReference type="Pfam" id="PF10562">
    <property type="entry name" value="CaM_bdg_C0"/>
    <property type="match status" value="1"/>
</dbReference>
<evidence type="ECO:0000256" key="29">
    <source>
        <dbReference type="SAM" id="SignalP"/>
    </source>
</evidence>
<keyword evidence="12 28" id="KW-1133">Transmembrane helix</keyword>
<keyword evidence="18" id="KW-0325">Glycoprotein</keyword>
<keyword evidence="33" id="KW-1185">Reference proteome</keyword>
<dbReference type="GO" id="GO:0014069">
    <property type="term" value="C:postsynaptic density"/>
    <property type="evidence" value="ECO:0007669"/>
    <property type="project" value="UniProtKB-SubCell"/>
</dbReference>
<dbReference type="InterPro" id="IPR001508">
    <property type="entry name" value="Iono_Glu_rcpt_met"/>
</dbReference>
<dbReference type="CDD" id="cd13719">
    <property type="entry name" value="PBP2_iGluR_NMDA_Nr1"/>
    <property type="match status" value="1"/>
</dbReference>
<dbReference type="Gene3D" id="3.40.50.2300">
    <property type="match status" value="2"/>
</dbReference>
<evidence type="ECO:0000256" key="21">
    <source>
        <dbReference type="ARBA" id="ARBA00023303"/>
    </source>
</evidence>
<dbReference type="Pfam" id="PF10613">
    <property type="entry name" value="Lig_chan-Glu_bd"/>
    <property type="match status" value="1"/>
</dbReference>
<dbReference type="OrthoDB" id="5984008at2759"/>
<dbReference type="InterPro" id="IPR015683">
    <property type="entry name" value="Ionotropic_Glu_rcpt"/>
</dbReference>
<dbReference type="Gene3D" id="3.40.190.10">
    <property type="entry name" value="Periplasmic binding protein-like II"/>
    <property type="match status" value="2"/>
</dbReference>
<evidence type="ECO:0000256" key="19">
    <source>
        <dbReference type="ARBA" id="ARBA00023257"/>
    </source>
</evidence>
<dbReference type="InterPro" id="IPR018882">
    <property type="entry name" value="CaM-bd_C0_NMDA_rcpt_NR1"/>
</dbReference>
<keyword evidence="14" id="KW-0406">Ion transport</keyword>
<evidence type="ECO:0000256" key="16">
    <source>
        <dbReference type="ARBA" id="ARBA00023157"/>
    </source>
</evidence>
<evidence type="ECO:0000259" key="30">
    <source>
        <dbReference type="SMART" id="SM00079"/>
    </source>
</evidence>
<dbReference type="Gene3D" id="1.10.287.70">
    <property type="match status" value="1"/>
</dbReference>
<dbReference type="PANTHER" id="PTHR18966">
    <property type="entry name" value="IONOTROPIC GLUTAMATE RECEPTOR"/>
    <property type="match status" value="1"/>
</dbReference>
<keyword evidence="15 28" id="KW-0472">Membrane</keyword>
<feature type="binding site" evidence="25">
    <location>
        <position position="528"/>
    </location>
    <ligand>
        <name>L-glutamate</name>
        <dbReference type="ChEBI" id="CHEBI:29985"/>
    </ligand>
</feature>
<dbReference type="SUPFAM" id="SSF81324">
    <property type="entry name" value="Voltage-gated potassium channels"/>
    <property type="match status" value="1"/>
</dbReference>
<evidence type="ECO:0000256" key="12">
    <source>
        <dbReference type="ARBA" id="ARBA00022989"/>
    </source>
</evidence>
<comment type="caution">
    <text evidence="32">The sequence shown here is derived from an EMBL/GenBank/DDBJ whole genome shotgun (WGS) entry which is preliminary data.</text>
</comment>
<evidence type="ECO:0000256" key="18">
    <source>
        <dbReference type="ARBA" id="ARBA00023180"/>
    </source>
</evidence>
<feature type="binding site" evidence="25">
    <location>
        <position position="738"/>
    </location>
    <ligand>
        <name>L-glutamate</name>
        <dbReference type="ChEBI" id="CHEBI:29985"/>
    </ligand>
</feature>
<dbReference type="SUPFAM" id="SSF53822">
    <property type="entry name" value="Periplasmic binding protein-like I"/>
    <property type="match status" value="1"/>
</dbReference>
<evidence type="ECO:0000256" key="1">
    <source>
        <dbReference type="ARBA" id="ARBA00004651"/>
    </source>
</evidence>
<keyword evidence="19" id="KW-0628">Postsynaptic cell membrane</keyword>
<dbReference type="InterPro" id="IPR001828">
    <property type="entry name" value="ANF_lig-bd_rcpt"/>
</dbReference>
<organism evidence="32 33">
    <name type="scientific">Daphnia galeata</name>
    <dbReference type="NCBI Taxonomy" id="27404"/>
    <lineage>
        <taxon>Eukaryota</taxon>
        <taxon>Metazoa</taxon>
        <taxon>Ecdysozoa</taxon>
        <taxon>Arthropoda</taxon>
        <taxon>Crustacea</taxon>
        <taxon>Branchiopoda</taxon>
        <taxon>Diplostraca</taxon>
        <taxon>Cladocera</taxon>
        <taxon>Anomopoda</taxon>
        <taxon>Daphniidae</taxon>
        <taxon>Daphnia</taxon>
    </lineage>
</organism>
<evidence type="ECO:0000256" key="2">
    <source>
        <dbReference type="ARBA" id="ARBA00008685"/>
    </source>
</evidence>
<evidence type="ECO:0000256" key="15">
    <source>
        <dbReference type="ARBA" id="ARBA00023136"/>
    </source>
</evidence>
<dbReference type="FunFam" id="3.40.190.10:FF:000010">
    <property type="entry name" value="glutamate receptor ionotropic, NMDA 1 isoform X1"/>
    <property type="match status" value="1"/>
</dbReference>
<sequence length="1000" mass="111877">MHWMWLMCLLVVSCANPSRTAKITNFTIGAVLNDDRHDTLFREAITELNSDYTLLPVNATLHSASMRLDPNPIRTALKMCNYLIAQQVYAVIVSHPVKGDLSPATISYTGGFYHIPIVGISSREAAFSDKNIHVSFLRTVAPFFHQADVWAALLRHFHFWQVMVIHSSDVDGYSLLNRLQTQFQSNDDDGDQREIKIELTKEFIPELEDFTKELQEMSEGQSRVYLVYANAEDASVIFRDAAKLNLTGAGHIWLVTEQALDVPAVPLGSLGLQQMHASNEAAHIRDSLYLLSSALREMEVSERDMTEPPQDCNSSGTVWETGRIYFEYIKKQVLLNGLTGKIAFDDNGDRLFSEYDIVNVDRPNGKSKVGQFFYSKYQSVLKLSVNDSEITWPGGLRHKPEGFIIPTFLKVMTIVEQPFVYARRVNDPSVESCLAADGEVACPWFNNTADNSNTDRYYCCRGYCIDLLKELARKNNFTYSLALSPDGQFGSLTPKNGTGKKEWNGLIGELVNDRADMIVAPLTINPERAQVIEFSKPFKYQGITILEKKQPKSSTLVSFLQPFRDTLWILVMVSVHVVALVLYLLDRFSPFGRFRLANAENTEEDALNLSSAIWFAWGVLLNSGIGEGTPRSFSARVLGMVWAGFAMIIVASYTANLAAFLVLDRPKTSLSGINDPRLRNPMENFTYATVRGSAVDMYFRRQVELSNMYRTMEGNNYPTAEEAIEAVKEGKLKAFIWDSSRLEFEAAQDCDLVTAGELFGRSGYGIGLRKGSPWTDVITLSVLDFHERGFMEDLDERWIKLGNGQQCEHDEKTPATLGLKNMAGVFILVAAGIVCGVGLIFIEIMYKRHQIRRQRRMELARHVTDKWRTMVEKRKNLRMALETQRSRLKSNGKVNDMLMTGQVTNRRAAGSGGNKVAVATSNVVGAKTTHINATEGPLSTLTPGNMMEMQYYNPVAGLLPVTGIPSVGNRRGKLSRGSSVDEQQPSVVCGRSGLYVDFTV</sequence>
<comment type="subcellular location">
    <subcellularLocation>
        <location evidence="1">Cell membrane</location>
        <topology evidence="1">Multi-pass membrane protein</topology>
    </subcellularLocation>
    <subcellularLocation>
        <location evidence="23">Postsynaptic cell membrane</location>
    </subcellularLocation>
    <subcellularLocation>
        <location evidence="24">Postsynaptic density</location>
    </subcellularLocation>
</comment>
<comment type="similarity">
    <text evidence="2">Belongs to the glutamate-gated ion channel (TC 1.A.10.1) family.</text>
</comment>
<dbReference type="GO" id="GO:0035235">
    <property type="term" value="P:ionotropic glutamate receptor signaling pathway"/>
    <property type="evidence" value="ECO:0007669"/>
    <property type="project" value="UniProtKB-ARBA"/>
</dbReference>
<dbReference type="SUPFAM" id="SSF53850">
    <property type="entry name" value="Periplasmic binding protein-like II"/>
    <property type="match status" value="1"/>
</dbReference>
<keyword evidence="13" id="KW-0770">Synapse</keyword>
<feature type="binding site" evidence="25">
    <location>
        <position position="521"/>
    </location>
    <ligand>
        <name>L-glutamate</name>
        <dbReference type="ChEBI" id="CHEBI:29985"/>
    </ligand>
</feature>
<evidence type="ECO:0000256" key="24">
    <source>
        <dbReference type="ARBA" id="ARBA00034105"/>
    </source>
</evidence>
<evidence type="ECO:0000256" key="23">
    <source>
        <dbReference type="ARBA" id="ARBA00034100"/>
    </source>
</evidence>
<dbReference type="Proteomes" id="UP000789390">
    <property type="component" value="Unassembled WGS sequence"/>
</dbReference>
<dbReference type="InterPro" id="IPR001320">
    <property type="entry name" value="Iontro_rcpt_C"/>
</dbReference>
<keyword evidence="10" id="KW-0106">Calcium</keyword>
<dbReference type="AlphaFoldDB" id="A0A8J2RVU6"/>
<evidence type="ECO:0000256" key="14">
    <source>
        <dbReference type="ARBA" id="ARBA00023065"/>
    </source>
</evidence>
<evidence type="ECO:0000256" key="11">
    <source>
        <dbReference type="ARBA" id="ARBA00022842"/>
    </source>
</evidence>
<keyword evidence="9 29" id="KW-0732">Signal</keyword>
<accession>A0A8J2RVU6</accession>
<keyword evidence="6" id="KW-1003">Cell membrane</keyword>
<evidence type="ECO:0000256" key="9">
    <source>
        <dbReference type="ARBA" id="ARBA00022729"/>
    </source>
</evidence>
<feature type="site" description="Crucial to convey clamshell closure to channel opening" evidence="26">
    <location>
        <position position="670"/>
    </location>
</feature>
<evidence type="ECO:0000259" key="31">
    <source>
        <dbReference type="SMART" id="SM00918"/>
    </source>
</evidence>
<evidence type="ECO:0000313" key="33">
    <source>
        <dbReference type="Proteomes" id="UP000789390"/>
    </source>
</evidence>
<dbReference type="SMART" id="SM00918">
    <property type="entry name" value="Lig_chan-Glu_bd"/>
    <property type="match status" value="1"/>
</dbReference>
<feature type="signal peptide" evidence="29">
    <location>
        <begin position="1"/>
        <end position="20"/>
    </location>
</feature>
<feature type="transmembrane region" description="Helical" evidence="28">
    <location>
        <begin position="567"/>
        <end position="585"/>
    </location>
</feature>
<evidence type="ECO:0000256" key="4">
    <source>
        <dbReference type="ARBA" id="ARBA00015895"/>
    </source>
</evidence>
<dbReference type="GO" id="GO:0017146">
    <property type="term" value="C:NMDA selective glutamate receptor complex"/>
    <property type="evidence" value="ECO:0007669"/>
    <property type="project" value="UniProtKB-ARBA"/>
</dbReference>